<feature type="transmembrane region" description="Helical" evidence="6">
    <location>
        <begin position="248"/>
        <end position="268"/>
    </location>
</feature>
<dbReference type="KEGG" id="lbi:LEPBI_II0100"/>
<dbReference type="STRING" id="456481.LEPBI_II0100"/>
<accession>B0STV2</accession>
<keyword evidence="9" id="KW-1185">Reference proteome</keyword>
<feature type="transmembrane region" description="Helical" evidence="6">
    <location>
        <begin position="274"/>
        <end position="291"/>
    </location>
</feature>
<organism evidence="8 9">
    <name type="scientific">Leptospira biflexa serovar Patoc (strain Patoc 1 / ATCC 23582 / Paris)</name>
    <dbReference type="NCBI Taxonomy" id="456481"/>
    <lineage>
        <taxon>Bacteria</taxon>
        <taxon>Pseudomonadati</taxon>
        <taxon>Spirochaetota</taxon>
        <taxon>Spirochaetia</taxon>
        <taxon>Leptospirales</taxon>
        <taxon>Leptospiraceae</taxon>
        <taxon>Leptospira</taxon>
    </lineage>
</organism>
<evidence type="ECO:0000256" key="6">
    <source>
        <dbReference type="SAM" id="Phobius"/>
    </source>
</evidence>
<dbReference type="InterPro" id="IPR000620">
    <property type="entry name" value="EamA_dom"/>
</dbReference>
<dbReference type="InterPro" id="IPR051258">
    <property type="entry name" value="Diverse_Substrate_Transporter"/>
</dbReference>
<feature type="transmembrane region" description="Helical" evidence="6">
    <location>
        <begin position="131"/>
        <end position="150"/>
    </location>
</feature>
<evidence type="ECO:0000256" key="1">
    <source>
        <dbReference type="ARBA" id="ARBA00004651"/>
    </source>
</evidence>
<keyword evidence="4 6" id="KW-1133">Transmembrane helix</keyword>
<feature type="transmembrane region" description="Helical" evidence="6">
    <location>
        <begin position="156"/>
        <end position="176"/>
    </location>
</feature>
<evidence type="ECO:0000256" key="2">
    <source>
        <dbReference type="ARBA" id="ARBA00022475"/>
    </source>
</evidence>
<dbReference type="GO" id="GO:0005886">
    <property type="term" value="C:plasma membrane"/>
    <property type="evidence" value="ECO:0007669"/>
    <property type="project" value="UniProtKB-SubCell"/>
</dbReference>
<keyword evidence="5 6" id="KW-0472">Membrane</keyword>
<dbReference type="EMBL" id="CP000787">
    <property type="protein sequence ID" value="ABZ99636.1"/>
    <property type="molecule type" value="Genomic_DNA"/>
</dbReference>
<dbReference type="InterPro" id="IPR037185">
    <property type="entry name" value="EmrE-like"/>
</dbReference>
<evidence type="ECO:0000256" key="5">
    <source>
        <dbReference type="ARBA" id="ARBA00023136"/>
    </source>
</evidence>
<comment type="subcellular location">
    <subcellularLocation>
        <location evidence="1">Cell membrane</location>
        <topology evidence="1">Multi-pass membrane protein</topology>
    </subcellularLocation>
</comment>
<feature type="domain" description="EamA" evidence="7">
    <location>
        <begin position="23"/>
        <end position="147"/>
    </location>
</feature>
<name>B0STV2_LEPBP</name>
<dbReference type="Pfam" id="PF00892">
    <property type="entry name" value="EamA"/>
    <property type="match status" value="2"/>
</dbReference>
<evidence type="ECO:0000256" key="3">
    <source>
        <dbReference type="ARBA" id="ARBA00022692"/>
    </source>
</evidence>
<evidence type="ECO:0000259" key="7">
    <source>
        <dbReference type="Pfam" id="PF00892"/>
    </source>
</evidence>
<dbReference type="SUPFAM" id="SSF103481">
    <property type="entry name" value="Multidrug resistance efflux transporter EmrE"/>
    <property type="match status" value="2"/>
</dbReference>
<feature type="domain" description="EamA" evidence="7">
    <location>
        <begin position="159"/>
        <end position="287"/>
    </location>
</feature>
<sequence>MNPKEEVKTSSPTLLRSVLELNLTVLIMGNVTLFAKLLPFPAVTIISGRALFSVLILGLFFALRRKSISYKSFKDFGFVFGIGILFALHWVTYFHSIQVSTVAVGMLSLFTYPVFSAILEPLFGGKKPEPFALFLASFSLFGLFLIVPDLSWDNQMFQGVVWGVVSAVLYAIRNLLTKEMHVHYPSSQILFTQLFATSLVLLPFADGLSQMLAEPKYLLFQIILAGIFTSLAHTIWIRSLSNLSVTTAGTLSTLSPIYGSLAAWYFLGEVPPERLWLGGGVILFCAVMEVFRKQKENRPTAIEKLDSDSSGKS</sequence>
<feature type="transmembrane region" description="Helical" evidence="6">
    <location>
        <begin position="44"/>
        <end position="63"/>
    </location>
</feature>
<evidence type="ECO:0000313" key="9">
    <source>
        <dbReference type="Proteomes" id="UP000001847"/>
    </source>
</evidence>
<dbReference type="Proteomes" id="UP000001847">
    <property type="component" value="Chromosome II"/>
</dbReference>
<feature type="transmembrane region" description="Helical" evidence="6">
    <location>
        <begin position="99"/>
        <end position="119"/>
    </location>
</feature>
<feature type="transmembrane region" description="Helical" evidence="6">
    <location>
        <begin position="188"/>
        <end position="205"/>
    </location>
</feature>
<keyword evidence="2" id="KW-1003">Cell membrane</keyword>
<dbReference type="AlphaFoldDB" id="B0STV2"/>
<dbReference type="PANTHER" id="PTHR42920">
    <property type="entry name" value="OS03G0707200 PROTEIN-RELATED"/>
    <property type="match status" value="1"/>
</dbReference>
<gene>
    <name evidence="8" type="ordered locus">LEPBI_II0100</name>
</gene>
<dbReference type="HOGENOM" id="CLU_033863_15_3_12"/>
<feature type="transmembrane region" description="Helical" evidence="6">
    <location>
        <begin position="21"/>
        <end position="38"/>
    </location>
</feature>
<keyword evidence="3 6" id="KW-0812">Transmembrane</keyword>
<dbReference type="PANTHER" id="PTHR42920:SF5">
    <property type="entry name" value="EAMA DOMAIN-CONTAINING PROTEIN"/>
    <property type="match status" value="1"/>
</dbReference>
<protein>
    <recommendedName>
        <fullName evidence="7">EamA domain-containing protein</fullName>
    </recommendedName>
</protein>
<proteinExistence type="predicted"/>
<evidence type="ECO:0000313" key="8">
    <source>
        <dbReference type="EMBL" id="ABZ99636.1"/>
    </source>
</evidence>
<feature type="transmembrane region" description="Helical" evidence="6">
    <location>
        <begin position="217"/>
        <end position="236"/>
    </location>
</feature>
<feature type="transmembrane region" description="Helical" evidence="6">
    <location>
        <begin position="75"/>
        <end position="93"/>
    </location>
</feature>
<reference evidence="8 9" key="1">
    <citation type="journal article" date="2008" name="PLoS ONE">
        <title>Genome sequence of the saprophyte Leptospira biflexa provides insights into the evolution of Leptospira and the pathogenesis of leptospirosis.</title>
        <authorList>
            <person name="Picardeau M."/>
            <person name="Bulach D.M."/>
            <person name="Bouchier C."/>
            <person name="Zuerner R.L."/>
            <person name="Zidane N."/>
            <person name="Wilson P.J."/>
            <person name="Creno S."/>
            <person name="Kuczek E.S."/>
            <person name="Bommezzadri S."/>
            <person name="Davis J.C."/>
            <person name="McGrath A."/>
            <person name="Johnson M.J."/>
            <person name="Boursaux-Eude C."/>
            <person name="Seemann T."/>
            <person name="Rouy Z."/>
            <person name="Coppel R.L."/>
            <person name="Rood J.I."/>
            <person name="Lajus A."/>
            <person name="Davies J.K."/>
            <person name="Medigue C."/>
            <person name="Adler B."/>
        </authorList>
    </citation>
    <scope>NUCLEOTIDE SEQUENCE [LARGE SCALE GENOMIC DNA]</scope>
    <source>
        <strain evidence="9">Patoc 1 / ATCC 23582 / Paris</strain>
    </source>
</reference>
<evidence type="ECO:0000256" key="4">
    <source>
        <dbReference type="ARBA" id="ARBA00022989"/>
    </source>
</evidence>